<sequence length="139" mass="14552">MALIILLAFGAGMLITLSRQINGRLAIETSALQSSFWNHLVGFAALAIVTMVAGSFWPEGAGGAPWFAWIGGIMGVAFVGLGSWLIPRLGAAMTGALLVAGQMLTGVVLDLARGQNTIIWMQIGGVILILLGVFISRKK</sequence>
<gene>
    <name evidence="2" type="ORF">GL286_10065</name>
</gene>
<feature type="transmembrane region" description="Helical" evidence="1">
    <location>
        <begin position="118"/>
        <end position="136"/>
    </location>
</feature>
<dbReference type="GO" id="GO:0005886">
    <property type="term" value="C:plasma membrane"/>
    <property type="evidence" value="ECO:0007669"/>
    <property type="project" value="TreeGrafter"/>
</dbReference>
<dbReference type="Proteomes" id="UP000478183">
    <property type="component" value="Unassembled WGS sequence"/>
</dbReference>
<evidence type="ECO:0000313" key="2">
    <source>
        <dbReference type="EMBL" id="MTH78073.1"/>
    </source>
</evidence>
<proteinExistence type="predicted"/>
<dbReference type="PANTHER" id="PTHR34821:SF2">
    <property type="entry name" value="INNER MEMBRANE PROTEIN YDCZ"/>
    <property type="match status" value="1"/>
</dbReference>
<accession>A0A6L6J7I4</accession>
<dbReference type="PANTHER" id="PTHR34821">
    <property type="entry name" value="INNER MEMBRANE PROTEIN YDCZ"/>
    <property type="match status" value="1"/>
</dbReference>
<feature type="transmembrane region" description="Helical" evidence="1">
    <location>
        <begin position="66"/>
        <end position="86"/>
    </location>
</feature>
<organism evidence="2 3">
    <name type="scientific">Paracoccus aestuariivivens</name>
    <dbReference type="NCBI Taxonomy" id="1820333"/>
    <lineage>
        <taxon>Bacteria</taxon>
        <taxon>Pseudomonadati</taxon>
        <taxon>Pseudomonadota</taxon>
        <taxon>Alphaproteobacteria</taxon>
        <taxon>Rhodobacterales</taxon>
        <taxon>Paracoccaceae</taxon>
        <taxon>Paracoccus</taxon>
    </lineage>
</organism>
<dbReference type="RefSeq" id="WP_155095421.1">
    <property type="nucleotide sequence ID" value="NZ_WMIE01000004.1"/>
</dbReference>
<evidence type="ECO:0000313" key="3">
    <source>
        <dbReference type="Proteomes" id="UP000478183"/>
    </source>
</evidence>
<dbReference type="AlphaFoldDB" id="A0A6L6J7I4"/>
<comment type="caution">
    <text evidence="2">The sequence shown here is derived from an EMBL/GenBank/DDBJ whole genome shotgun (WGS) entry which is preliminary data.</text>
</comment>
<dbReference type="OrthoDB" id="7851303at2"/>
<keyword evidence="3" id="KW-1185">Reference proteome</keyword>
<keyword evidence="1" id="KW-1133">Transmembrane helix</keyword>
<dbReference type="InterPro" id="IPR006750">
    <property type="entry name" value="YdcZ"/>
</dbReference>
<name>A0A6L6J7I4_9RHOB</name>
<evidence type="ECO:0000256" key="1">
    <source>
        <dbReference type="SAM" id="Phobius"/>
    </source>
</evidence>
<keyword evidence="1" id="KW-0472">Membrane</keyword>
<feature type="transmembrane region" description="Helical" evidence="1">
    <location>
        <begin position="92"/>
        <end position="111"/>
    </location>
</feature>
<feature type="transmembrane region" description="Helical" evidence="1">
    <location>
        <begin position="36"/>
        <end position="54"/>
    </location>
</feature>
<dbReference type="Pfam" id="PF04657">
    <property type="entry name" value="DMT_YdcZ"/>
    <property type="match status" value="1"/>
</dbReference>
<dbReference type="EMBL" id="WMIE01000004">
    <property type="protein sequence ID" value="MTH78073.1"/>
    <property type="molecule type" value="Genomic_DNA"/>
</dbReference>
<protein>
    <submittedName>
        <fullName evidence="2">EamA-like transporter family protein</fullName>
    </submittedName>
</protein>
<reference evidence="2 3" key="1">
    <citation type="submission" date="2019-11" db="EMBL/GenBank/DDBJ databases">
        <authorList>
            <person name="Dong K."/>
        </authorList>
    </citation>
    <scope>NUCLEOTIDE SEQUENCE [LARGE SCALE GENOMIC DNA]</scope>
    <source>
        <strain evidence="2 3">NBRC 111993</strain>
    </source>
</reference>
<keyword evidence="1" id="KW-0812">Transmembrane</keyword>